<dbReference type="KEGG" id="goe:100901367"/>
<dbReference type="Proteomes" id="UP000694867">
    <property type="component" value="Unplaced"/>
</dbReference>
<dbReference type="Gene3D" id="3.40.525.10">
    <property type="entry name" value="CRAL-TRIO lipid binding domain"/>
    <property type="match status" value="1"/>
</dbReference>
<sequence>MSNKMIDFELEKFNIRRWREEAGFAERARDDLGETEELRRETLEEFRALLNEQGEFVARIEDDYLLRFLRAKKFDVDKAFRLLRQYYRCRLICPEKFCPIGLGPRDIKHLYDLRMGMLLPYRNPYDGTAIIVMQFGDWTPESGYDLMDTYTPVALAFDYVLKNPECQLNGFRIIFNFKGLELRYLKFLQPDVVRALMTCCQDGYPARFKGAHIVNNSYIYNIIWAFGKPFLNQKVRERVQLHASDMSSLHEWISPEILPEDLGGKAGKLTHHWLMDEMYDRHDEFVKNSYYGYREDANGNSIDFTKDREKSRQDAIA</sequence>
<organism evidence="2 3">
    <name type="scientific">Galendromus occidentalis</name>
    <name type="common">western predatory mite</name>
    <dbReference type="NCBI Taxonomy" id="34638"/>
    <lineage>
        <taxon>Eukaryota</taxon>
        <taxon>Metazoa</taxon>
        <taxon>Ecdysozoa</taxon>
        <taxon>Arthropoda</taxon>
        <taxon>Chelicerata</taxon>
        <taxon>Arachnida</taxon>
        <taxon>Acari</taxon>
        <taxon>Parasitiformes</taxon>
        <taxon>Mesostigmata</taxon>
        <taxon>Gamasina</taxon>
        <taxon>Phytoseioidea</taxon>
        <taxon>Phytoseiidae</taxon>
        <taxon>Typhlodrominae</taxon>
        <taxon>Galendromus</taxon>
    </lineage>
</organism>
<dbReference type="SUPFAM" id="SSF46938">
    <property type="entry name" value="CRAL/TRIO N-terminal domain"/>
    <property type="match status" value="1"/>
</dbReference>
<dbReference type="AlphaFoldDB" id="A0AAJ6QY81"/>
<reference evidence="3" key="1">
    <citation type="submission" date="2025-08" db="UniProtKB">
        <authorList>
            <consortium name="RefSeq"/>
        </authorList>
    </citation>
    <scope>IDENTIFICATION</scope>
</reference>
<evidence type="ECO:0000313" key="3">
    <source>
        <dbReference type="RefSeq" id="XP_003747612.1"/>
    </source>
</evidence>
<dbReference type="Pfam" id="PF00650">
    <property type="entry name" value="CRAL_TRIO"/>
    <property type="match status" value="1"/>
</dbReference>
<feature type="domain" description="CRAL-TRIO" evidence="1">
    <location>
        <begin position="106"/>
        <end position="270"/>
    </location>
</feature>
<dbReference type="CDD" id="cd00170">
    <property type="entry name" value="SEC14"/>
    <property type="match status" value="1"/>
</dbReference>
<dbReference type="PANTHER" id="PTHR10174">
    <property type="entry name" value="ALPHA-TOCOPHEROL TRANSFER PROTEIN-RELATED"/>
    <property type="match status" value="1"/>
</dbReference>
<dbReference type="SUPFAM" id="SSF52087">
    <property type="entry name" value="CRAL/TRIO domain"/>
    <property type="match status" value="1"/>
</dbReference>
<dbReference type="InterPro" id="IPR001251">
    <property type="entry name" value="CRAL-TRIO_dom"/>
</dbReference>
<dbReference type="PROSITE" id="PS50191">
    <property type="entry name" value="CRAL_TRIO"/>
    <property type="match status" value="1"/>
</dbReference>
<dbReference type="GO" id="GO:1902936">
    <property type="term" value="F:phosphatidylinositol bisphosphate binding"/>
    <property type="evidence" value="ECO:0007669"/>
    <property type="project" value="TreeGrafter"/>
</dbReference>
<dbReference type="Pfam" id="PF03765">
    <property type="entry name" value="CRAL_TRIO_N"/>
    <property type="match status" value="1"/>
</dbReference>
<dbReference type="SMART" id="SM01100">
    <property type="entry name" value="CRAL_TRIO_N"/>
    <property type="match status" value="1"/>
</dbReference>
<dbReference type="InterPro" id="IPR036273">
    <property type="entry name" value="CRAL/TRIO_N_dom_sf"/>
</dbReference>
<dbReference type="Gene3D" id="1.20.5.1200">
    <property type="entry name" value="Alpha-tocopherol transfer"/>
    <property type="match status" value="1"/>
</dbReference>
<dbReference type="SMART" id="SM00516">
    <property type="entry name" value="SEC14"/>
    <property type="match status" value="1"/>
</dbReference>
<keyword evidence="2" id="KW-1185">Reference proteome</keyword>
<gene>
    <name evidence="3" type="primary">LOC100901367</name>
</gene>
<name>A0AAJ6QY81_9ACAR</name>
<dbReference type="GeneID" id="100901367"/>
<proteinExistence type="predicted"/>
<dbReference type="InterPro" id="IPR011074">
    <property type="entry name" value="CRAL/TRIO_N_dom"/>
</dbReference>
<protein>
    <submittedName>
        <fullName evidence="3">Alpha-tocopherol transfer protein-like</fullName>
    </submittedName>
</protein>
<dbReference type="InterPro" id="IPR036865">
    <property type="entry name" value="CRAL-TRIO_dom_sf"/>
</dbReference>
<accession>A0AAJ6QY81</accession>
<evidence type="ECO:0000259" key="1">
    <source>
        <dbReference type="PROSITE" id="PS50191"/>
    </source>
</evidence>
<dbReference type="RefSeq" id="XP_003747612.1">
    <property type="nucleotide sequence ID" value="XM_003747564.1"/>
</dbReference>
<dbReference type="PRINTS" id="PR00180">
    <property type="entry name" value="CRETINALDHBP"/>
</dbReference>
<evidence type="ECO:0000313" key="2">
    <source>
        <dbReference type="Proteomes" id="UP000694867"/>
    </source>
</evidence>
<dbReference type="GO" id="GO:0016020">
    <property type="term" value="C:membrane"/>
    <property type="evidence" value="ECO:0007669"/>
    <property type="project" value="TreeGrafter"/>
</dbReference>
<dbReference type="Gene3D" id="1.10.8.20">
    <property type="entry name" value="N-terminal domain of phosphatidylinositol transfer protein sec14p"/>
    <property type="match status" value="1"/>
</dbReference>
<dbReference type="PANTHER" id="PTHR10174:SF224">
    <property type="entry name" value="RETINOL-BINDING PROTEIN PINTA"/>
    <property type="match status" value="1"/>
</dbReference>